<feature type="transmembrane region" description="Helical" evidence="1">
    <location>
        <begin position="166"/>
        <end position="183"/>
    </location>
</feature>
<dbReference type="Proteomes" id="UP001436297">
    <property type="component" value="Chromosome"/>
</dbReference>
<reference evidence="3 4" key="1">
    <citation type="journal article" date="2024" name="Pathogens">
        <title>Staphylococcus hsinchuensis sp. nov., Isolated from Soymilk.</title>
        <authorList>
            <person name="Wang Y.T."/>
            <person name="Lin Y.C."/>
            <person name="Hsieh Y.H."/>
            <person name="Lin Y.T."/>
            <person name="Hamada M."/>
            <person name="Chen C.C."/>
            <person name="Liou J.S."/>
            <person name="Lee A.Y."/>
            <person name="Zhang W.L."/>
            <person name="Chen Y.T."/>
            <person name="Huang C.H."/>
        </authorList>
    </citation>
    <scope>NUCLEOTIDE SEQUENCE [LARGE SCALE GENOMIC DNA]</scope>
    <source>
        <strain evidence="3 4">H164</strain>
    </source>
</reference>
<gene>
    <name evidence="3" type="ORF">QQM35_03495</name>
</gene>
<dbReference type="EMBL" id="CP128355">
    <property type="protein sequence ID" value="XAF71190.1"/>
    <property type="molecule type" value="Genomic_DNA"/>
</dbReference>
<keyword evidence="1" id="KW-1133">Transmembrane helix</keyword>
<accession>A0ABZ3EEC4</accession>
<keyword evidence="1" id="KW-0812">Transmembrane</keyword>
<feature type="transmembrane region" description="Helical" evidence="1">
    <location>
        <begin position="81"/>
        <end position="102"/>
    </location>
</feature>
<keyword evidence="4" id="KW-1185">Reference proteome</keyword>
<dbReference type="Gene3D" id="1.20.144.10">
    <property type="entry name" value="Phosphatidic acid phosphatase type 2/haloperoxidase"/>
    <property type="match status" value="1"/>
</dbReference>
<name>A0ABZ3EEC4_9STAP</name>
<sequence length="199" mass="23380">MKYYIKMVVAAICILLLMVCIHFQLTTGLDRAVYQTLREHMKSEVVVQYLHIISNVFSPVNCLIYILIILVGLFVYRRFLFWWYGLWCFSIFAIGTFLKYVIQRTRPNIDIDGFSFPSMHVLSICILVSFILLLKRNKLLKIIAVCLVVSLMISRIYLQAHYFTDTLASLFVIYMMLQACYLMQNSDKRFQTTEPPDKN</sequence>
<dbReference type="InterPro" id="IPR036938">
    <property type="entry name" value="PAP2/HPO_sf"/>
</dbReference>
<protein>
    <submittedName>
        <fullName evidence="3">Phosphatase PAP2 family protein</fullName>
    </submittedName>
</protein>
<feature type="transmembrane region" description="Helical" evidence="1">
    <location>
        <begin position="139"/>
        <end position="160"/>
    </location>
</feature>
<evidence type="ECO:0000313" key="3">
    <source>
        <dbReference type="EMBL" id="XAF71190.1"/>
    </source>
</evidence>
<proteinExistence type="predicted"/>
<dbReference type="CDD" id="cd03392">
    <property type="entry name" value="PAP2_like_2"/>
    <property type="match status" value="1"/>
</dbReference>
<dbReference type="InterPro" id="IPR000326">
    <property type="entry name" value="PAP2/HPO"/>
</dbReference>
<evidence type="ECO:0000256" key="1">
    <source>
        <dbReference type="SAM" id="Phobius"/>
    </source>
</evidence>
<dbReference type="SMART" id="SM00014">
    <property type="entry name" value="acidPPc"/>
    <property type="match status" value="1"/>
</dbReference>
<keyword evidence="1" id="KW-0472">Membrane</keyword>
<feature type="transmembrane region" description="Helical" evidence="1">
    <location>
        <begin position="52"/>
        <end position="74"/>
    </location>
</feature>
<feature type="domain" description="Phosphatidic acid phosphatase type 2/haloperoxidase" evidence="2">
    <location>
        <begin position="81"/>
        <end position="181"/>
    </location>
</feature>
<dbReference type="PANTHER" id="PTHR14969">
    <property type="entry name" value="SPHINGOSINE-1-PHOSPHATE PHOSPHOHYDROLASE"/>
    <property type="match status" value="1"/>
</dbReference>
<evidence type="ECO:0000313" key="4">
    <source>
        <dbReference type="Proteomes" id="UP001436297"/>
    </source>
</evidence>
<dbReference type="Pfam" id="PF01569">
    <property type="entry name" value="PAP2"/>
    <property type="match status" value="1"/>
</dbReference>
<feature type="transmembrane region" description="Helical" evidence="1">
    <location>
        <begin position="114"/>
        <end position="134"/>
    </location>
</feature>
<dbReference type="PANTHER" id="PTHR14969:SF13">
    <property type="entry name" value="AT30094P"/>
    <property type="match status" value="1"/>
</dbReference>
<dbReference type="RefSeq" id="WP_251521414.1">
    <property type="nucleotide sequence ID" value="NZ_CP128355.1"/>
</dbReference>
<organism evidence="3 4">
    <name type="scientific">Staphylococcus hsinchuensis</name>
    <dbReference type="NCBI Taxonomy" id="3051183"/>
    <lineage>
        <taxon>Bacteria</taxon>
        <taxon>Bacillati</taxon>
        <taxon>Bacillota</taxon>
        <taxon>Bacilli</taxon>
        <taxon>Bacillales</taxon>
        <taxon>Staphylococcaceae</taxon>
        <taxon>Staphylococcus</taxon>
    </lineage>
</organism>
<dbReference type="SUPFAM" id="SSF48317">
    <property type="entry name" value="Acid phosphatase/Vanadium-dependent haloperoxidase"/>
    <property type="match status" value="1"/>
</dbReference>
<evidence type="ECO:0000259" key="2">
    <source>
        <dbReference type="SMART" id="SM00014"/>
    </source>
</evidence>